<organism evidence="3 4">
    <name type="scientific">Cymbomonas tetramitiformis</name>
    <dbReference type="NCBI Taxonomy" id="36881"/>
    <lineage>
        <taxon>Eukaryota</taxon>
        <taxon>Viridiplantae</taxon>
        <taxon>Chlorophyta</taxon>
        <taxon>Pyramimonadophyceae</taxon>
        <taxon>Pyramimonadales</taxon>
        <taxon>Pyramimonadaceae</taxon>
        <taxon>Cymbomonas</taxon>
    </lineage>
</organism>
<dbReference type="InterPro" id="IPR029056">
    <property type="entry name" value="Ribokinase-like"/>
</dbReference>
<feature type="region of interest" description="Disordered" evidence="1">
    <location>
        <begin position="55"/>
        <end position="78"/>
    </location>
</feature>
<keyword evidence="4" id="KW-1185">Reference proteome</keyword>
<accession>A0AAE0GM71</accession>
<dbReference type="Gene3D" id="3.40.50.300">
    <property type="entry name" value="P-loop containing nucleotide triphosphate hydrolases"/>
    <property type="match status" value="1"/>
</dbReference>
<dbReference type="SUPFAM" id="SSF52540">
    <property type="entry name" value="P-loop containing nucleoside triphosphate hydrolases"/>
    <property type="match status" value="1"/>
</dbReference>
<dbReference type="Proteomes" id="UP001190700">
    <property type="component" value="Unassembled WGS sequence"/>
</dbReference>
<evidence type="ECO:0000259" key="2">
    <source>
        <dbReference type="Pfam" id="PF00294"/>
    </source>
</evidence>
<evidence type="ECO:0000313" key="3">
    <source>
        <dbReference type="EMBL" id="KAK3280588.1"/>
    </source>
</evidence>
<evidence type="ECO:0000313" key="4">
    <source>
        <dbReference type="Proteomes" id="UP001190700"/>
    </source>
</evidence>
<reference evidence="3 4" key="1">
    <citation type="journal article" date="2015" name="Genome Biol. Evol.">
        <title>Comparative Genomics of a Bacterivorous Green Alga Reveals Evolutionary Causalities and Consequences of Phago-Mixotrophic Mode of Nutrition.</title>
        <authorList>
            <person name="Burns J.A."/>
            <person name="Paasch A."/>
            <person name="Narechania A."/>
            <person name="Kim E."/>
        </authorList>
    </citation>
    <scope>NUCLEOTIDE SEQUENCE [LARGE SCALE GENOMIC DNA]</scope>
    <source>
        <strain evidence="3 4">PLY_AMNH</strain>
    </source>
</reference>
<dbReference type="PANTHER" id="PTHR46566:SF2">
    <property type="entry name" value="ATP-DEPENDENT 6-PHOSPHOFRUCTOKINASE ISOZYME 2"/>
    <property type="match status" value="1"/>
</dbReference>
<dbReference type="Gene3D" id="3.40.1190.20">
    <property type="match status" value="1"/>
</dbReference>
<name>A0AAE0GM71_9CHLO</name>
<protein>
    <recommendedName>
        <fullName evidence="2">Carbohydrate kinase PfkB domain-containing protein</fullName>
    </recommendedName>
</protein>
<dbReference type="SUPFAM" id="SSF53613">
    <property type="entry name" value="Ribokinase-like"/>
    <property type="match status" value="1"/>
</dbReference>
<feature type="compositionally biased region" description="Polar residues" evidence="1">
    <location>
        <begin position="66"/>
        <end position="78"/>
    </location>
</feature>
<dbReference type="PANTHER" id="PTHR46566">
    <property type="entry name" value="1-PHOSPHOFRUCTOKINASE-RELATED"/>
    <property type="match status" value="1"/>
</dbReference>
<feature type="domain" description="Carbohydrate kinase PfkB" evidence="2">
    <location>
        <begin position="469"/>
        <end position="733"/>
    </location>
</feature>
<dbReference type="EMBL" id="LGRX02004338">
    <property type="protein sequence ID" value="KAK3280588.1"/>
    <property type="molecule type" value="Genomic_DNA"/>
</dbReference>
<dbReference type="InterPro" id="IPR011611">
    <property type="entry name" value="PfkB_dom"/>
</dbReference>
<proteinExistence type="predicted"/>
<gene>
    <name evidence="3" type="ORF">CYMTET_11579</name>
</gene>
<comment type="caution">
    <text evidence="3">The sequence shown here is derived from an EMBL/GenBank/DDBJ whole genome shotgun (WGS) entry which is preliminary data.</text>
</comment>
<dbReference type="AlphaFoldDB" id="A0AAE0GM71"/>
<dbReference type="Pfam" id="PF00294">
    <property type="entry name" value="PfkB"/>
    <property type="match status" value="1"/>
</dbReference>
<evidence type="ECO:0000256" key="1">
    <source>
        <dbReference type="SAM" id="MobiDB-lite"/>
    </source>
</evidence>
<dbReference type="InterPro" id="IPR027417">
    <property type="entry name" value="P-loop_NTPase"/>
</dbReference>
<sequence>MAAARLGSHWLRFKDRRYLERERHSWQTASPAQKARVRTAVPALQASMSNNVGLGSSRVTAVPSRPATSLRPSTMPRRSTANLRSIKACAGDAAVDWDLVEDTDNLWHLVRLPPPPVARYELLKQMAAELHEVDLQADGIGVKLALSPEEVYSTVLPLVEWIRETRREARRDGRHRVLIGVGGGGGSGKTTLAKILREALNLLEPGCCEVLGMDAYHLPNDVLDAKMVQDPNSSETVPLRRLKGTPPSFDVGALVADLQRLANPEAGAKAETVALPEYDRNLHDPVAGRVLVGPDVEVVLVEGLFVVGYNDGMWSQVSGSLDSGVMVRGHQPTIKARMLTRQTNQGKSLAEAESHYERVDGANVRRLEECYSHAAAVLEFPRDGGFLPVAVENVRPREASVMVLGLNPALQKTMWLPELSKASAASLRHSKVHVTRLSASVPLCAGACQPAARSVQAPVSQRPALWGKVCRASKVAFSVGGKGQGAARAAGSCAMGTVVLAQFLGGDSGRFLEEKLLELGLCQVTAQVPAATRTATTVICEASGTATELVDPSATIDAEVAEEMLAKVKSAMQHVKAVAISGTCPPGVTTEFYAEVAQAASNDTSVVLDGYKDVETVLHTGKVSVLKINCDELLELTGASNADEAAKRCFEEYLGASAWLAVTDGASAATMYSSTTKQLLPIPPLEAVNPIGAGDTCAGIMAYCLARGAGTVPDAFAMGLAAACASCLEKEGATFETHNVHSMLAYIQSHMSTPEIYA</sequence>